<dbReference type="PROSITE" id="PS51186">
    <property type="entry name" value="GNAT"/>
    <property type="match status" value="1"/>
</dbReference>
<feature type="compositionally biased region" description="Low complexity" evidence="2">
    <location>
        <begin position="27"/>
        <end position="44"/>
    </location>
</feature>
<keyword evidence="5" id="KW-1185">Reference proteome</keyword>
<dbReference type="PANTHER" id="PTHR13947">
    <property type="entry name" value="GNAT FAMILY N-ACETYLTRANSFERASE"/>
    <property type="match status" value="1"/>
</dbReference>
<feature type="domain" description="N-acetyltransferase" evidence="3">
    <location>
        <begin position="127"/>
        <end position="268"/>
    </location>
</feature>
<proteinExistence type="predicted"/>
<reference evidence="4 5" key="1">
    <citation type="submission" date="2018-10" db="EMBL/GenBank/DDBJ databases">
        <title>Sequencing the genomes of 1000 actinobacteria strains.</title>
        <authorList>
            <person name="Klenk H.-P."/>
        </authorList>
    </citation>
    <scope>NUCLEOTIDE SEQUENCE [LARGE SCALE GENOMIC DNA]</scope>
    <source>
        <strain evidence="4 5">DSM 45175</strain>
    </source>
</reference>
<evidence type="ECO:0000313" key="5">
    <source>
        <dbReference type="Proteomes" id="UP000277671"/>
    </source>
</evidence>
<dbReference type="InterPro" id="IPR016181">
    <property type="entry name" value="Acyl_CoA_acyltransferase"/>
</dbReference>
<dbReference type="AlphaFoldDB" id="A0A495JS91"/>
<accession>A0A495JS91</accession>
<dbReference type="CDD" id="cd04301">
    <property type="entry name" value="NAT_SF"/>
    <property type="match status" value="1"/>
</dbReference>
<dbReference type="GO" id="GO:0008080">
    <property type="term" value="F:N-acetyltransferase activity"/>
    <property type="evidence" value="ECO:0007669"/>
    <property type="project" value="InterPro"/>
</dbReference>
<protein>
    <submittedName>
        <fullName evidence="4">Acetyltransferase (GNAT) family protein</fullName>
    </submittedName>
</protein>
<organism evidence="4 5">
    <name type="scientific">Micromonospora pisi</name>
    <dbReference type="NCBI Taxonomy" id="589240"/>
    <lineage>
        <taxon>Bacteria</taxon>
        <taxon>Bacillati</taxon>
        <taxon>Actinomycetota</taxon>
        <taxon>Actinomycetes</taxon>
        <taxon>Micromonosporales</taxon>
        <taxon>Micromonosporaceae</taxon>
        <taxon>Micromonospora</taxon>
    </lineage>
</organism>
<keyword evidence="1 4" id="KW-0808">Transferase</keyword>
<feature type="region of interest" description="Disordered" evidence="2">
    <location>
        <begin position="26"/>
        <end position="47"/>
    </location>
</feature>
<dbReference type="Gene3D" id="3.40.630.30">
    <property type="match status" value="1"/>
</dbReference>
<sequence length="269" mass="29201">MTCGGPSLRPDIEVVEVMRLLSRIKNSPSTSTTASLPTSDSAATNPTPGQLVLRLMTEEDLPATSRAHVSLLPFGMFPSLGARFVRRWQRTFLDSRHGVGYVVIDPAVAPGAVVGFLLGTSDQTAHATALTADRRTMASLAGTGCAALCVRPRVAARLLRSRFRPWTRRLLHRPVEPAAARSFTSPQVAVITALAVHPGWRKNGIGERLVAHFLEHVRTAGARWAELQTSVGPLGAAGFYERLGWRARSQRLTPDGDVLRTYYCIPQSS</sequence>
<dbReference type="InterPro" id="IPR050769">
    <property type="entry name" value="NAT_camello-type"/>
</dbReference>
<dbReference type="PANTHER" id="PTHR13947:SF37">
    <property type="entry name" value="LD18367P"/>
    <property type="match status" value="1"/>
</dbReference>
<evidence type="ECO:0000313" key="4">
    <source>
        <dbReference type="EMBL" id="RKR91843.1"/>
    </source>
</evidence>
<evidence type="ECO:0000256" key="2">
    <source>
        <dbReference type="SAM" id="MobiDB-lite"/>
    </source>
</evidence>
<dbReference type="OrthoDB" id="3576548at2"/>
<dbReference type="SUPFAM" id="SSF55729">
    <property type="entry name" value="Acyl-CoA N-acyltransferases (Nat)"/>
    <property type="match status" value="1"/>
</dbReference>
<evidence type="ECO:0000256" key="1">
    <source>
        <dbReference type="ARBA" id="ARBA00022679"/>
    </source>
</evidence>
<dbReference type="Pfam" id="PF00583">
    <property type="entry name" value="Acetyltransf_1"/>
    <property type="match status" value="1"/>
</dbReference>
<evidence type="ECO:0000259" key="3">
    <source>
        <dbReference type="PROSITE" id="PS51186"/>
    </source>
</evidence>
<name>A0A495JS91_9ACTN</name>
<comment type="caution">
    <text evidence="4">The sequence shown here is derived from an EMBL/GenBank/DDBJ whole genome shotgun (WGS) entry which is preliminary data.</text>
</comment>
<dbReference type="EMBL" id="RBKT01000001">
    <property type="protein sequence ID" value="RKR91843.1"/>
    <property type="molecule type" value="Genomic_DNA"/>
</dbReference>
<gene>
    <name evidence="4" type="ORF">BDK92_6266</name>
</gene>
<dbReference type="Proteomes" id="UP000277671">
    <property type="component" value="Unassembled WGS sequence"/>
</dbReference>
<dbReference type="InterPro" id="IPR000182">
    <property type="entry name" value="GNAT_dom"/>
</dbReference>